<dbReference type="Proteomes" id="UP001281003">
    <property type="component" value="Unassembled WGS sequence"/>
</dbReference>
<evidence type="ECO:0000256" key="1">
    <source>
        <dbReference type="SAM" id="MobiDB-lite"/>
    </source>
</evidence>
<sequence length="212" mass="23223">MPLFGEDPAPVAVEAAAPAPVALPADGPVPPHDRLNELLMQLIDEVPVPAVAGPTPLAPADPPVNGPVAPQDQCQGQPEYMCRKRGCHRPRMYQTSRSRFCREHLLNSMPQFRATDLQNGATAEDDGCSGYNSLLPRRAPGKYAGIAFVRAAGRKITAFVPDVRVRAVRTWCRLRICRREFRVRFELDQLGGSFCGGYVHKALDPNRTPGKT</sequence>
<evidence type="ECO:0000313" key="2">
    <source>
        <dbReference type="EMBL" id="KAK3399389.1"/>
    </source>
</evidence>
<feature type="region of interest" description="Disordered" evidence="1">
    <location>
        <begin position="53"/>
        <end position="73"/>
    </location>
</feature>
<keyword evidence="3" id="KW-1185">Reference proteome</keyword>
<dbReference type="EMBL" id="JAUTDP010000005">
    <property type="protein sequence ID" value="KAK3399389.1"/>
    <property type="molecule type" value="Genomic_DNA"/>
</dbReference>
<reference evidence="2" key="2">
    <citation type="submission" date="2023-07" db="EMBL/GenBank/DDBJ databases">
        <authorList>
            <consortium name="Lawrence Berkeley National Laboratory"/>
            <person name="Haridas S."/>
            <person name="Hensen N."/>
            <person name="Bonometti L."/>
            <person name="Westerberg I."/>
            <person name="Brannstrom I.O."/>
            <person name="Guillou S."/>
            <person name="Cros-Aarteil S."/>
            <person name="Calhoun S."/>
            <person name="Kuo A."/>
            <person name="Mondo S."/>
            <person name="Pangilinan J."/>
            <person name="Riley R."/>
            <person name="LaButti K."/>
            <person name="Andreopoulos B."/>
            <person name="Lipzen A."/>
            <person name="Chen C."/>
            <person name="Yanf M."/>
            <person name="Daum C."/>
            <person name="Ng V."/>
            <person name="Clum A."/>
            <person name="Steindorff A."/>
            <person name="Ohm R."/>
            <person name="Martin F."/>
            <person name="Silar P."/>
            <person name="Natvig D."/>
            <person name="Lalanne C."/>
            <person name="Gautier V."/>
            <person name="Ament-velasquez S.L."/>
            <person name="Kruys A."/>
            <person name="Hutchinson M.I."/>
            <person name="Powell A.J."/>
            <person name="Barry K."/>
            <person name="Miller A.N."/>
            <person name="Grigoriev I.V."/>
            <person name="Debuchy R."/>
            <person name="Gladieux P."/>
            <person name="Thoren M.H."/>
            <person name="Johannesson H."/>
        </authorList>
    </citation>
    <scope>NUCLEOTIDE SEQUENCE</scope>
    <source>
        <strain evidence="2">FGSC 1904</strain>
    </source>
</reference>
<evidence type="ECO:0000313" key="3">
    <source>
        <dbReference type="Proteomes" id="UP001281003"/>
    </source>
</evidence>
<comment type="caution">
    <text evidence="2">The sequence shown here is derived from an EMBL/GenBank/DDBJ whole genome shotgun (WGS) entry which is preliminary data.</text>
</comment>
<gene>
    <name evidence="2" type="ORF">B0T20DRAFT_392400</name>
</gene>
<accession>A0AAE0PGG8</accession>
<protein>
    <submittedName>
        <fullName evidence="2">Uncharacterized protein</fullName>
    </submittedName>
</protein>
<organism evidence="2 3">
    <name type="scientific">Sordaria brevicollis</name>
    <dbReference type="NCBI Taxonomy" id="83679"/>
    <lineage>
        <taxon>Eukaryota</taxon>
        <taxon>Fungi</taxon>
        <taxon>Dikarya</taxon>
        <taxon>Ascomycota</taxon>
        <taxon>Pezizomycotina</taxon>
        <taxon>Sordariomycetes</taxon>
        <taxon>Sordariomycetidae</taxon>
        <taxon>Sordariales</taxon>
        <taxon>Sordariaceae</taxon>
        <taxon>Sordaria</taxon>
    </lineage>
</organism>
<feature type="compositionally biased region" description="Pro residues" evidence="1">
    <location>
        <begin position="56"/>
        <end position="65"/>
    </location>
</feature>
<proteinExistence type="predicted"/>
<dbReference type="AlphaFoldDB" id="A0AAE0PGG8"/>
<reference evidence="2" key="1">
    <citation type="journal article" date="2023" name="Mol. Phylogenet. Evol.">
        <title>Genome-scale phylogeny and comparative genomics of the fungal order Sordariales.</title>
        <authorList>
            <person name="Hensen N."/>
            <person name="Bonometti L."/>
            <person name="Westerberg I."/>
            <person name="Brannstrom I.O."/>
            <person name="Guillou S."/>
            <person name="Cros-Aarteil S."/>
            <person name="Calhoun S."/>
            <person name="Haridas S."/>
            <person name="Kuo A."/>
            <person name="Mondo S."/>
            <person name="Pangilinan J."/>
            <person name="Riley R."/>
            <person name="LaButti K."/>
            <person name="Andreopoulos B."/>
            <person name="Lipzen A."/>
            <person name="Chen C."/>
            <person name="Yan M."/>
            <person name="Daum C."/>
            <person name="Ng V."/>
            <person name="Clum A."/>
            <person name="Steindorff A."/>
            <person name="Ohm R.A."/>
            <person name="Martin F."/>
            <person name="Silar P."/>
            <person name="Natvig D.O."/>
            <person name="Lalanne C."/>
            <person name="Gautier V."/>
            <person name="Ament-Velasquez S.L."/>
            <person name="Kruys A."/>
            <person name="Hutchinson M.I."/>
            <person name="Powell A.J."/>
            <person name="Barry K."/>
            <person name="Miller A.N."/>
            <person name="Grigoriev I.V."/>
            <person name="Debuchy R."/>
            <person name="Gladieux P."/>
            <person name="Hiltunen Thoren M."/>
            <person name="Johannesson H."/>
        </authorList>
    </citation>
    <scope>NUCLEOTIDE SEQUENCE</scope>
    <source>
        <strain evidence="2">FGSC 1904</strain>
    </source>
</reference>
<name>A0AAE0PGG8_SORBR</name>